<evidence type="ECO:0000313" key="5">
    <source>
        <dbReference type="EMBL" id="KAL3634589.1"/>
    </source>
</evidence>
<comment type="caution">
    <text evidence="5">The sequence shown here is derived from an EMBL/GenBank/DDBJ whole genome shotgun (WGS) entry which is preliminary data.</text>
</comment>
<dbReference type="GO" id="GO:0005840">
    <property type="term" value="C:ribosome"/>
    <property type="evidence" value="ECO:0007669"/>
    <property type="project" value="UniProtKB-KW"/>
</dbReference>
<evidence type="ECO:0000256" key="1">
    <source>
        <dbReference type="ARBA" id="ARBA00008553"/>
    </source>
</evidence>
<dbReference type="EMBL" id="JAVIJP010000028">
    <property type="protein sequence ID" value="KAL3634589.1"/>
    <property type="molecule type" value="Genomic_DNA"/>
</dbReference>
<dbReference type="InterPro" id="IPR002132">
    <property type="entry name" value="Ribosomal_uL5"/>
</dbReference>
<comment type="similarity">
    <text evidence="1">Belongs to the universal ribosomal protein uL5 family.</text>
</comment>
<accession>A0ABD3CYE6</accession>
<evidence type="ECO:0000259" key="4">
    <source>
        <dbReference type="Pfam" id="PF00281"/>
    </source>
</evidence>
<dbReference type="InterPro" id="IPR020929">
    <property type="entry name" value="Ribosomal_uL5_CS"/>
</dbReference>
<keyword evidence="6" id="KW-1185">Reference proteome</keyword>
<dbReference type="GO" id="GO:1990904">
    <property type="term" value="C:ribonucleoprotein complex"/>
    <property type="evidence" value="ECO:0007669"/>
    <property type="project" value="UniProtKB-KW"/>
</dbReference>
<dbReference type="InterPro" id="IPR022803">
    <property type="entry name" value="Ribosomal_uL5_dom_sf"/>
</dbReference>
<dbReference type="PROSITE" id="PS00358">
    <property type="entry name" value="RIBOSOMAL_L5"/>
    <property type="match status" value="1"/>
</dbReference>
<gene>
    <name evidence="5" type="primary">TCEB3</name>
    <name evidence="5" type="ORF">CASFOL_021643</name>
</gene>
<dbReference type="InterPro" id="IPR031310">
    <property type="entry name" value="Ribosomal_uL5_N"/>
</dbReference>
<dbReference type="PANTHER" id="PTHR11994">
    <property type="entry name" value="60S RIBOSOMAL PROTEIN L11-RELATED"/>
    <property type="match status" value="1"/>
</dbReference>
<evidence type="ECO:0000256" key="3">
    <source>
        <dbReference type="ARBA" id="ARBA00023274"/>
    </source>
</evidence>
<keyword evidence="3" id="KW-0687">Ribonucleoprotein</keyword>
<evidence type="ECO:0000313" key="6">
    <source>
        <dbReference type="Proteomes" id="UP001632038"/>
    </source>
</evidence>
<dbReference type="Gene3D" id="3.30.1440.10">
    <property type="match status" value="1"/>
</dbReference>
<sequence length="89" mass="9965">MVIRLTSAEDGCVVVQQRQPFRGRGLAASSWLSYWWPTAALQTVGRDQSSEAGSEHLRPRASKVLEQLSGQTPVFSKARYTVRSFGIRR</sequence>
<organism evidence="5 6">
    <name type="scientific">Castilleja foliolosa</name>
    <dbReference type="NCBI Taxonomy" id="1961234"/>
    <lineage>
        <taxon>Eukaryota</taxon>
        <taxon>Viridiplantae</taxon>
        <taxon>Streptophyta</taxon>
        <taxon>Embryophyta</taxon>
        <taxon>Tracheophyta</taxon>
        <taxon>Spermatophyta</taxon>
        <taxon>Magnoliopsida</taxon>
        <taxon>eudicotyledons</taxon>
        <taxon>Gunneridae</taxon>
        <taxon>Pentapetalae</taxon>
        <taxon>asterids</taxon>
        <taxon>lamiids</taxon>
        <taxon>Lamiales</taxon>
        <taxon>Orobanchaceae</taxon>
        <taxon>Pedicularideae</taxon>
        <taxon>Castillejinae</taxon>
        <taxon>Castilleja</taxon>
    </lineage>
</organism>
<feature type="domain" description="Large ribosomal subunit protein uL5 N-terminal" evidence="4">
    <location>
        <begin position="58"/>
        <end position="88"/>
    </location>
</feature>
<keyword evidence="2" id="KW-0689">Ribosomal protein</keyword>
<proteinExistence type="inferred from homology"/>
<dbReference type="Pfam" id="PF00281">
    <property type="entry name" value="Ribosomal_L5"/>
    <property type="match status" value="1"/>
</dbReference>
<dbReference type="SUPFAM" id="SSF55282">
    <property type="entry name" value="RL5-like"/>
    <property type="match status" value="1"/>
</dbReference>
<dbReference type="AlphaFoldDB" id="A0ABD3CYE6"/>
<evidence type="ECO:0000256" key="2">
    <source>
        <dbReference type="ARBA" id="ARBA00022980"/>
    </source>
</evidence>
<protein>
    <submittedName>
        <fullName evidence="5">Elongin-A</fullName>
    </submittedName>
</protein>
<name>A0ABD3CYE6_9LAMI</name>
<reference evidence="6" key="1">
    <citation type="journal article" date="2024" name="IScience">
        <title>Strigolactones Initiate the Formation of Haustorium-like Structures in Castilleja.</title>
        <authorList>
            <person name="Buerger M."/>
            <person name="Peterson D."/>
            <person name="Chory J."/>
        </authorList>
    </citation>
    <scope>NUCLEOTIDE SEQUENCE [LARGE SCALE GENOMIC DNA]</scope>
</reference>
<dbReference type="Proteomes" id="UP001632038">
    <property type="component" value="Unassembled WGS sequence"/>
</dbReference>